<evidence type="ECO:0008006" key="3">
    <source>
        <dbReference type="Google" id="ProtNLM"/>
    </source>
</evidence>
<organism evidence="1 2">
    <name type="scientific">Enterocloster asparagiformis</name>
    <dbReference type="NCBI Taxonomy" id="333367"/>
    <lineage>
        <taxon>Bacteria</taxon>
        <taxon>Bacillati</taxon>
        <taxon>Bacillota</taxon>
        <taxon>Clostridia</taxon>
        <taxon>Lachnospirales</taxon>
        <taxon>Lachnospiraceae</taxon>
        <taxon>Enterocloster</taxon>
    </lineage>
</organism>
<dbReference type="Proteomes" id="UP000283880">
    <property type="component" value="Unassembled WGS sequence"/>
</dbReference>
<dbReference type="RefSeq" id="WP_117777915.1">
    <property type="nucleotide sequence ID" value="NZ_QSBM01000018.1"/>
</dbReference>
<dbReference type="EMBL" id="QSBM01000018">
    <property type="protein sequence ID" value="RGX25771.1"/>
    <property type="molecule type" value="Genomic_DNA"/>
</dbReference>
<evidence type="ECO:0000313" key="1">
    <source>
        <dbReference type="EMBL" id="RGX25771.1"/>
    </source>
</evidence>
<dbReference type="OrthoDB" id="1889363at2"/>
<gene>
    <name evidence="1" type="ORF">DWV29_21105</name>
</gene>
<name>A0A413FAM7_9FIRM</name>
<dbReference type="AlphaFoldDB" id="A0A413FAM7"/>
<proteinExistence type="predicted"/>
<evidence type="ECO:0000313" key="2">
    <source>
        <dbReference type="Proteomes" id="UP000283880"/>
    </source>
</evidence>
<sequence>MQLTPNYNLKKPEGTDPVDIQDFNDNADILDAELNKKADSAGGDISNMTIKALEEPAGTQFPIPEAGETSKSFLGKIRKFMNDFKSWNTGVCMIGQIVNNCVTNNDKLPLSAAQGKVLMDLYSVLNTNLKLKAYTHFNHVVEASQRPNLTLKALMDALPDGSILIGNTDAGDYKIINSDATALFGTKYGTLEVIKQSNIRCLFLWHASSADYPPCLGYYYNNHSGDEKLIVQKIGTNIFPSKLKCNMLWTGNASTAGTTITLNQSILNFELIGIQYNMYGANGIAWFRPSAHSTYKIAKTNLNDMSGDLSVDIIECTVNRINNTSLRLGRDSSGNATTWKVTTKSDSNTWSTSACTTVAITAIFGV</sequence>
<accession>A0A413FAM7</accession>
<comment type="caution">
    <text evidence="1">The sequence shown here is derived from an EMBL/GenBank/DDBJ whole genome shotgun (WGS) entry which is preliminary data.</text>
</comment>
<protein>
    <recommendedName>
        <fullName evidence="3">Tail fiber protein</fullName>
    </recommendedName>
</protein>
<reference evidence="1 2" key="1">
    <citation type="submission" date="2018-08" db="EMBL/GenBank/DDBJ databases">
        <title>A genome reference for cultivated species of the human gut microbiota.</title>
        <authorList>
            <person name="Zou Y."/>
            <person name="Xue W."/>
            <person name="Luo G."/>
        </authorList>
    </citation>
    <scope>NUCLEOTIDE SEQUENCE [LARGE SCALE GENOMIC DNA]</scope>
    <source>
        <strain evidence="1 2">AF04-15</strain>
    </source>
</reference>